<dbReference type="InterPro" id="IPR036770">
    <property type="entry name" value="Ankyrin_rpt-contain_sf"/>
</dbReference>
<organism evidence="2 3">
    <name type="scientific">Fistulifera solaris</name>
    <name type="common">Oleaginous diatom</name>
    <dbReference type="NCBI Taxonomy" id="1519565"/>
    <lineage>
        <taxon>Eukaryota</taxon>
        <taxon>Sar</taxon>
        <taxon>Stramenopiles</taxon>
        <taxon>Ochrophyta</taxon>
        <taxon>Bacillariophyta</taxon>
        <taxon>Bacillariophyceae</taxon>
        <taxon>Bacillariophycidae</taxon>
        <taxon>Naviculales</taxon>
        <taxon>Naviculaceae</taxon>
        <taxon>Fistulifera</taxon>
    </lineage>
</organism>
<gene>
    <name evidence="2" type="ORF">FisN_19Hh320</name>
</gene>
<comment type="caution">
    <text evidence="2">The sequence shown here is derived from an EMBL/GenBank/DDBJ whole genome shotgun (WGS) entry which is preliminary data.</text>
</comment>
<sequence>MNPPQSSRQSRIPFTLQAVFLASNRGNEVHKPPPEKVASKVFFRNWLFQRQSNSANKRNSLFSLSKQDVKQEEKAVVERRSSSGSGNLMDPQVYLDAMLRSRGYSTKRYESLKTSYHNKPTAHQLASYDVFLIGLVRKHEVEHFGEIMQTGISSNPCNQYSETIAHTVCRHGSKAMLDVLVERGCDFQVADDYGRTPLHDACWAATPSFDVVEIILKSDVRMLHMIDARGHCPLNYVRKEHYDQWIKFFESKKEEFWPKRSIAKDGEQGPPQAALDGPNSKKFCESPLSLPNEMARMVSSGRMTPEETRLLMPDEETQETWDDSDFDSEEDDYDSEYDSDEDDDNDDYSLDDEDFEEEMGALLSALPSIAIR</sequence>
<dbReference type="Pfam" id="PF12796">
    <property type="entry name" value="Ank_2"/>
    <property type="match status" value="1"/>
</dbReference>
<dbReference type="InParanoid" id="A0A1Z5K0S3"/>
<evidence type="ECO:0000313" key="2">
    <source>
        <dbReference type="EMBL" id="GAX19732.1"/>
    </source>
</evidence>
<dbReference type="Proteomes" id="UP000198406">
    <property type="component" value="Unassembled WGS sequence"/>
</dbReference>
<dbReference type="InterPro" id="IPR002110">
    <property type="entry name" value="Ankyrin_rpt"/>
</dbReference>
<proteinExistence type="predicted"/>
<name>A0A1Z5K0S3_FISSO</name>
<dbReference type="OrthoDB" id="46691at2759"/>
<reference evidence="2 3" key="1">
    <citation type="journal article" date="2015" name="Plant Cell">
        <title>Oil accumulation by the oleaginous diatom Fistulifera solaris as revealed by the genome and transcriptome.</title>
        <authorList>
            <person name="Tanaka T."/>
            <person name="Maeda Y."/>
            <person name="Veluchamy A."/>
            <person name="Tanaka M."/>
            <person name="Abida H."/>
            <person name="Marechal E."/>
            <person name="Bowler C."/>
            <person name="Muto M."/>
            <person name="Sunaga Y."/>
            <person name="Tanaka M."/>
            <person name="Yoshino T."/>
            <person name="Taniguchi T."/>
            <person name="Fukuda Y."/>
            <person name="Nemoto M."/>
            <person name="Matsumoto M."/>
            <person name="Wong P.S."/>
            <person name="Aburatani S."/>
            <person name="Fujibuchi W."/>
        </authorList>
    </citation>
    <scope>NUCLEOTIDE SEQUENCE [LARGE SCALE GENOMIC DNA]</scope>
    <source>
        <strain evidence="2 3">JPCC DA0580</strain>
    </source>
</reference>
<keyword evidence="3" id="KW-1185">Reference proteome</keyword>
<dbReference type="EMBL" id="BDSP01000137">
    <property type="protein sequence ID" value="GAX19732.1"/>
    <property type="molecule type" value="Genomic_DNA"/>
</dbReference>
<evidence type="ECO:0000313" key="3">
    <source>
        <dbReference type="Proteomes" id="UP000198406"/>
    </source>
</evidence>
<protein>
    <submittedName>
        <fullName evidence="2">Uncharacterized protein</fullName>
    </submittedName>
</protein>
<dbReference type="AlphaFoldDB" id="A0A1Z5K0S3"/>
<dbReference type="SUPFAM" id="SSF48403">
    <property type="entry name" value="Ankyrin repeat"/>
    <property type="match status" value="1"/>
</dbReference>
<dbReference type="Gene3D" id="1.25.40.20">
    <property type="entry name" value="Ankyrin repeat-containing domain"/>
    <property type="match status" value="1"/>
</dbReference>
<dbReference type="SMART" id="SM00248">
    <property type="entry name" value="ANK"/>
    <property type="match status" value="2"/>
</dbReference>
<feature type="compositionally biased region" description="Acidic residues" evidence="1">
    <location>
        <begin position="313"/>
        <end position="359"/>
    </location>
</feature>
<evidence type="ECO:0000256" key="1">
    <source>
        <dbReference type="SAM" id="MobiDB-lite"/>
    </source>
</evidence>
<feature type="region of interest" description="Disordered" evidence="1">
    <location>
        <begin position="299"/>
        <end position="372"/>
    </location>
</feature>
<accession>A0A1Z5K0S3</accession>
<feature type="region of interest" description="Disordered" evidence="1">
    <location>
        <begin position="262"/>
        <end position="282"/>
    </location>
</feature>